<dbReference type="RefSeq" id="XP_067715513.1">
    <property type="nucleotide sequence ID" value="XM_067859412.1"/>
</dbReference>
<reference evidence="1 2" key="1">
    <citation type="submission" date="2021-06" db="EMBL/GenBank/DDBJ databases">
        <title>Genome sequence of Babesia caballi.</title>
        <authorList>
            <person name="Yamagishi J."/>
            <person name="Kidaka T."/>
            <person name="Ochi A."/>
        </authorList>
    </citation>
    <scope>NUCLEOTIDE SEQUENCE [LARGE SCALE GENOMIC DNA]</scope>
    <source>
        <strain evidence="1">USDA-D6B2</strain>
    </source>
</reference>
<dbReference type="EMBL" id="BPLF01000002">
    <property type="protein sequence ID" value="GIX63444.1"/>
    <property type="molecule type" value="Genomic_DNA"/>
</dbReference>
<dbReference type="AlphaFoldDB" id="A0AAV4LTV2"/>
<name>A0AAV4LTV2_BABCB</name>
<organism evidence="1 2">
    <name type="scientific">Babesia caballi</name>
    <dbReference type="NCBI Taxonomy" id="5871"/>
    <lineage>
        <taxon>Eukaryota</taxon>
        <taxon>Sar</taxon>
        <taxon>Alveolata</taxon>
        <taxon>Apicomplexa</taxon>
        <taxon>Aconoidasida</taxon>
        <taxon>Piroplasmida</taxon>
        <taxon>Babesiidae</taxon>
        <taxon>Babesia</taxon>
    </lineage>
</organism>
<protein>
    <submittedName>
        <fullName evidence="1">Uncharacterized protein</fullName>
    </submittedName>
</protein>
<dbReference type="GeneID" id="94194925"/>
<keyword evidence="2" id="KW-1185">Reference proteome</keyword>
<sequence length="266" mass="28797">MKSFPGEQLLEFACELPRLAVVAVARYHGNVVRGGDLREPQPVGVAVLGCQSVQQAVEPYAVRVEVYRARPSALDLVAEPRLLGQGRAQPEDVGDLQLGAVVGRRQRHVEFLVEGFALGAALDGVTNVQRPQNSLVRSSELGVGSTCRVQVGVEGVGVLHGKLPAAHGGVARTHLVAELRPNLEQPDGQLGPRQRTEYVVCDTTYQLLAGRTQMQRSTLSVTQRTEISAELSLATLYNALRLQYWQLDLVCAQARHLNAGDTLQPS</sequence>
<comment type="caution">
    <text evidence="1">The sequence shown here is derived from an EMBL/GenBank/DDBJ whole genome shotgun (WGS) entry which is preliminary data.</text>
</comment>
<evidence type="ECO:0000313" key="1">
    <source>
        <dbReference type="EMBL" id="GIX63444.1"/>
    </source>
</evidence>
<accession>A0AAV4LTV2</accession>
<proteinExistence type="predicted"/>
<dbReference type="Proteomes" id="UP001497744">
    <property type="component" value="Unassembled WGS sequence"/>
</dbReference>
<gene>
    <name evidence="1" type="ORF">BcabD6B2_28790</name>
</gene>
<evidence type="ECO:0000313" key="2">
    <source>
        <dbReference type="Proteomes" id="UP001497744"/>
    </source>
</evidence>